<reference evidence="1" key="1">
    <citation type="journal article" date="2023" name="Insect Mol. Biol.">
        <title>Genome sequencing provides insights into the evolution of gene families encoding plant cell wall-degrading enzymes in longhorned beetles.</title>
        <authorList>
            <person name="Shin N.R."/>
            <person name="Okamura Y."/>
            <person name="Kirsch R."/>
            <person name="Pauchet Y."/>
        </authorList>
    </citation>
    <scope>NUCLEOTIDE SEQUENCE</scope>
    <source>
        <strain evidence="1">AMC_N1</strain>
    </source>
</reference>
<evidence type="ECO:0008006" key="3">
    <source>
        <dbReference type="Google" id="ProtNLM"/>
    </source>
</evidence>
<organism evidence="1 2">
    <name type="scientific">Aromia moschata</name>
    <dbReference type="NCBI Taxonomy" id="1265417"/>
    <lineage>
        <taxon>Eukaryota</taxon>
        <taxon>Metazoa</taxon>
        <taxon>Ecdysozoa</taxon>
        <taxon>Arthropoda</taxon>
        <taxon>Hexapoda</taxon>
        <taxon>Insecta</taxon>
        <taxon>Pterygota</taxon>
        <taxon>Neoptera</taxon>
        <taxon>Endopterygota</taxon>
        <taxon>Coleoptera</taxon>
        <taxon>Polyphaga</taxon>
        <taxon>Cucujiformia</taxon>
        <taxon>Chrysomeloidea</taxon>
        <taxon>Cerambycidae</taxon>
        <taxon>Cerambycinae</taxon>
        <taxon>Callichromatini</taxon>
        <taxon>Aromia</taxon>
    </lineage>
</organism>
<dbReference type="EMBL" id="JAPWTK010001004">
    <property type="protein sequence ID" value="KAJ8934655.1"/>
    <property type="molecule type" value="Genomic_DNA"/>
</dbReference>
<proteinExistence type="predicted"/>
<dbReference type="AlphaFoldDB" id="A0AAV8X7T0"/>
<dbReference type="Proteomes" id="UP001162162">
    <property type="component" value="Unassembled WGS sequence"/>
</dbReference>
<evidence type="ECO:0000313" key="1">
    <source>
        <dbReference type="EMBL" id="KAJ8934655.1"/>
    </source>
</evidence>
<comment type="caution">
    <text evidence="1">The sequence shown here is derived from an EMBL/GenBank/DDBJ whole genome shotgun (WGS) entry which is preliminary data.</text>
</comment>
<accession>A0AAV8X7T0</accession>
<dbReference type="PANTHER" id="PTHR47326">
    <property type="entry name" value="TRANSPOSABLE ELEMENT TC3 TRANSPOSASE-LIKE PROTEIN"/>
    <property type="match status" value="1"/>
</dbReference>
<name>A0AAV8X7T0_9CUCU</name>
<dbReference type="PANTHER" id="PTHR47326:SF1">
    <property type="entry name" value="HTH PSQ-TYPE DOMAIN-CONTAINING PROTEIN"/>
    <property type="match status" value="1"/>
</dbReference>
<protein>
    <recommendedName>
        <fullName evidence="3">Transposase</fullName>
    </recommendedName>
</protein>
<sequence length="166" mass="19171">MEFCERVMDKANNDENVIRNIVFTDESTFALHGRHNPSVGRYWSRENLHSFLLRTQYSQKLNVWGDGCPAHNGIAVREFLNANFPNRLLSGQGTILWPARACHWPSLAISSVLRDTEGDPMFYNSLKDSLQLAADEPLFKELTKEVTCDVQVHLRLEHHHHNYRTP</sequence>
<keyword evidence="2" id="KW-1185">Reference proteome</keyword>
<evidence type="ECO:0000313" key="2">
    <source>
        <dbReference type="Proteomes" id="UP001162162"/>
    </source>
</evidence>
<gene>
    <name evidence="1" type="ORF">NQ318_000694</name>
</gene>